<evidence type="ECO:0000256" key="3">
    <source>
        <dbReference type="ARBA" id="ARBA00022452"/>
    </source>
</evidence>
<dbReference type="Gene3D" id="2.40.160.60">
    <property type="entry name" value="Outer membrane protein transport protein (OMPP1/FadL/TodX)"/>
    <property type="match status" value="1"/>
</dbReference>
<accession>A0A5F1ZZI2</accession>
<keyword evidence="3" id="KW-1134">Transmembrane beta strand</keyword>
<keyword evidence="5" id="KW-0732">Signal</keyword>
<protein>
    <submittedName>
        <fullName evidence="9">Transporter</fullName>
    </submittedName>
</protein>
<gene>
    <name evidence="9" type="ORF">EHO57_17915</name>
    <name evidence="10" type="ORF">EHQ53_01775</name>
</gene>
<evidence type="ECO:0000256" key="8">
    <source>
        <dbReference type="SAM" id="Phobius"/>
    </source>
</evidence>
<keyword evidence="8" id="KW-1133">Transmembrane helix</keyword>
<evidence type="ECO:0000256" key="2">
    <source>
        <dbReference type="ARBA" id="ARBA00008163"/>
    </source>
</evidence>
<dbReference type="Proteomes" id="UP000297946">
    <property type="component" value="Unassembled WGS sequence"/>
</dbReference>
<reference evidence="10" key="1">
    <citation type="submission" date="2018-10" db="EMBL/GenBank/DDBJ databases">
        <authorList>
            <person name="Vincent A.T."/>
            <person name="Schiettekatte O."/>
            <person name="Bourhy P."/>
            <person name="Veyrier F.J."/>
            <person name="Picardeau M."/>
        </authorList>
    </citation>
    <scope>NUCLEOTIDE SEQUENCE</scope>
    <source>
        <strain evidence="10">201702690</strain>
    </source>
</reference>
<dbReference type="RefSeq" id="WP_135642392.1">
    <property type="nucleotide sequence ID" value="NZ_RQER01000011.1"/>
</dbReference>
<comment type="similarity">
    <text evidence="2">Belongs to the OmpP1/FadL family.</text>
</comment>
<proteinExistence type="inferred from homology"/>
<evidence type="ECO:0000313" key="12">
    <source>
        <dbReference type="Proteomes" id="UP000297946"/>
    </source>
</evidence>
<sequence>MQEKEKGPDTFRPISNDILGSKKNKIQKHSFFLIFLVLILGSGNGLLAIDGLYFNAINARYSGLAGAGYGLGGSPVDVDLNPANLSLTKGKKIEFGLGASLIQNRYKDRFEDSNPNLNYQNDKSTNVLGPGPYIALKLPVTDTIDYGISLYVAGGASGGVDKITRNTPTGQTVNQWAGTNLPGPLGNSNQLKESNSNTFAVVKLVNGFSVKLGDLALGASVEAVYGSQKLNQKYYDITGNIEIPGQGYYYQSSKNAFALGGILGANYTFSDWFRLGYAYQAHVGIPLNGGYNVGVNNSKYYHETGVSYTFNLPEKHTLGFAFGPENLKFALDLVYTNYGSYLRKANQTLQDPWLPTPLGNTGSADAHLNFRDQWAAILGIEYKPSSSWVLRTGYAYNSPMVKSNALGGTTGGFFSLTDLVSAGFSYLFDKWSLDLALSYNIPRKTIEGGKGTDWDLSHSVGVVGNANLTGYSYNSQARIPSFNIGATRSFD</sequence>
<dbReference type="Proteomes" id="UP000297273">
    <property type="component" value="Unassembled WGS sequence"/>
</dbReference>
<evidence type="ECO:0000313" key="9">
    <source>
        <dbReference type="EMBL" id="TGJ98475.1"/>
    </source>
</evidence>
<organism evidence="9 12">
    <name type="scientific">Leptospira langatensis</name>
    <dbReference type="NCBI Taxonomy" id="2484983"/>
    <lineage>
        <taxon>Bacteria</taxon>
        <taxon>Pseudomonadati</taxon>
        <taxon>Spirochaetota</taxon>
        <taxon>Spirochaetia</taxon>
        <taxon>Leptospirales</taxon>
        <taxon>Leptospiraceae</taxon>
        <taxon>Leptospira</taxon>
    </lineage>
</organism>
<name>A0A5F1ZZI2_9LEPT</name>
<dbReference type="GO" id="GO:0009279">
    <property type="term" value="C:cell outer membrane"/>
    <property type="evidence" value="ECO:0007669"/>
    <property type="project" value="UniProtKB-SubCell"/>
</dbReference>
<dbReference type="OrthoDB" id="340173at2"/>
<dbReference type="EMBL" id="RQER01000011">
    <property type="protein sequence ID" value="TGJ98475.1"/>
    <property type="molecule type" value="Genomic_DNA"/>
</dbReference>
<reference evidence="11 12" key="2">
    <citation type="journal article" date="2019" name="PLoS Negl. Trop. Dis.">
        <title>Revisiting the worldwide diversity of Leptospira species in the environment.</title>
        <authorList>
            <person name="Vincent A.T."/>
            <person name="Schiettekatte O."/>
            <person name="Bourhy P."/>
            <person name="Veyrier F.J."/>
            <person name="Picardeau M."/>
        </authorList>
    </citation>
    <scope>NUCLEOTIDE SEQUENCE [LARGE SCALE GENOMIC DNA]</scope>
    <source>
        <strain evidence="11">201702690</strain>
        <strain evidence="9 12">SSW18</strain>
    </source>
</reference>
<evidence type="ECO:0000313" key="10">
    <source>
        <dbReference type="EMBL" id="TGL43389.1"/>
    </source>
</evidence>
<comment type="caution">
    <text evidence="9">The sequence shown here is derived from an EMBL/GenBank/DDBJ whole genome shotgun (WGS) entry which is preliminary data.</text>
</comment>
<dbReference type="EMBL" id="RQGC01000001">
    <property type="protein sequence ID" value="TGL43389.1"/>
    <property type="molecule type" value="Genomic_DNA"/>
</dbReference>
<dbReference type="GO" id="GO:0015483">
    <property type="term" value="F:long-chain fatty acid transporting porin activity"/>
    <property type="evidence" value="ECO:0007669"/>
    <property type="project" value="TreeGrafter"/>
</dbReference>
<comment type="subcellular location">
    <subcellularLocation>
        <location evidence="1">Cell outer membrane</location>
        <topology evidence="1">Multi-pass membrane protein</topology>
    </subcellularLocation>
</comment>
<dbReference type="Pfam" id="PF03349">
    <property type="entry name" value="Toluene_X"/>
    <property type="match status" value="1"/>
</dbReference>
<evidence type="ECO:0000256" key="4">
    <source>
        <dbReference type="ARBA" id="ARBA00022692"/>
    </source>
</evidence>
<keyword evidence="11" id="KW-1185">Reference proteome</keyword>
<feature type="transmembrane region" description="Helical" evidence="8">
    <location>
        <begin position="31"/>
        <end position="54"/>
    </location>
</feature>
<dbReference type="PANTHER" id="PTHR35093">
    <property type="entry name" value="OUTER MEMBRANE PROTEIN NMB0088-RELATED"/>
    <property type="match status" value="1"/>
</dbReference>
<dbReference type="PANTHER" id="PTHR35093:SF8">
    <property type="entry name" value="OUTER MEMBRANE PROTEIN NMB0088-RELATED"/>
    <property type="match status" value="1"/>
</dbReference>
<evidence type="ECO:0000256" key="7">
    <source>
        <dbReference type="ARBA" id="ARBA00023237"/>
    </source>
</evidence>
<keyword evidence="4 8" id="KW-0812">Transmembrane</keyword>
<evidence type="ECO:0000256" key="6">
    <source>
        <dbReference type="ARBA" id="ARBA00023136"/>
    </source>
</evidence>
<evidence type="ECO:0000256" key="1">
    <source>
        <dbReference type="ARBA" id="ARBA00004571"/>
    </source>
</evidence>
<evidence type="ECO:0000313" key="11">
    <source>
        <dbReference type="Proteomes" id="UP000297273"/>
    </source>
</evidence>
<dbReference type="SUPFAM" id="SSF56935">
    <property type="entry name" value="Porins"/>
    <property type="match status" value="1"/>
</dbReference>
<keyword evidence="7" id="KW-0998">Cell outer membrane</keyword>
<dbReference type="AlphaFoldDB" id="A0A5F1ZZI2"/>
<dbReference type="InterPro" id="IPR005017">
    <property type="entry name" value="OMPP1/FadL/TodX"/>
</dbReference>
<evidence type="ECO:0000256" key="5">
    <source>
        <dbReference type="ARBA" id="ARBA00022729"/>
    </source>
</evidence>
<keyword evidence="6 8" id="KW-0472">Membrane</keyword>